<dbReference type="EMBL" id="AHKF01000010">
    <property type="protein sequence ID" value="EIA09985.1"/>
    <property type="molecule type" value="Genomic_DNA"/>
</dbReference>
<dbReference type="STRING" id="1086011.HJ01_00667"/>
<dbReference type="Pfam" id="PF13439">
    <property type="entry name" value="Glyco_transf_4"/>
    <property type="match status" value="1"/>
</dbReference>
<comment type="caution">
    <text evidence="3">The sequence shown here is derived from an EMBL/GenBank/DDBJ whole genome shotgun (WGS) entry which is preliminary data.</text>
</comment>
<dbReference type="InterPro" id="IPR001296">
    <property type="entry name" value="Glyco_trans_1"/>
</dbReference>
<reference evidence="3 4" key="1">
    <citation type="journal article" date="2014" name="Acta Crystallogr. D">
        <title>Structure-based characterization and antifreeze properties of a hyperactive ice-binding protein from the Antarctic bacterium Flavobacterium frigoris PS1.</title>
        <authorList>
            <person name="Do H."/>
            <person name="Kim S.J."/>
            <person name="Kim H.J."/>
            <person name="Lee J.H."/>
        </authorList>
    </citation>
    <scope>NUCLEOTIDE SEQUENCE [LARGE SCALE GENOMIC DNA]</scope>
    <source>
        <strain evidence="3 4">PS1</strain>
    </source>
</reference>
<sequence>MDTDSFENIVIHGTKDTAVTFLDKNRENVKEYKISIFREISVFNDLKATYQAYQILKKERPDVIHSHSAKGGIIGRVLGPLLGIKVIYTPHAFSYLSAQSKLKRGVFLGIEKMLEKRTSLLLATSNSERKRAIEEVGFDPQNIIVFNNCIEPISKIEPLSIPKTWPDNYVCTVGRPSYQKNIEHMIRVMNEVNKEAKIHLVVMGVGPVSDQLESVKSLIQELDMDEDVTLLSWTQRTDVFNIIDQSKLYISTARYEGLPYAVIESLALSKPCVVTNCDGNRDLIIDGFNGFVVNEGVIQFKEKILELLRDEKLLERMSKNSQQVFAKNFSIKSNIKQLETIYKSYN</sequence>
<name>H7FNJ6_FLAFP</name>
<feature type="domain" description="Glycosyl transferase family 1" evidence="1">
    <location>
        <begin position="167"/>
        <end position="323"/>
    </location>
</feature>
<dbReference type="PANTHER" id="PTHR45947">
    <property type="entry name" value="SULFOQUINOVOSYL TRANSFERASE SQD2"/>
    <property type="match status" value="1"/>
</dbReference>
<dbReference type="InterPro" id="IPR028098">
    <property type="entry name" value="Glyco_trans_4-like_N"/>
</dbReference>
<dbReference type="Proteomes" id="UP000005566">
    <property type="component" value="Unassembled WGS sequence"/>
</dbReference>
<dbReference type="PATRIC" id="fig|1086011.3.peg.656"/>
<evidence type="ECO:0000313" key="3">
    <source>
        <dbReference type="EMBL" id="EIA09985.1"/>
    </source>
</evidence>
<organism evidence="3 4">
    <name type="scientific">Flavobacterium frigoris (strain PS1)</name>
    <dbReference type="NCBI Taxonomy" id="1086011"/>
    <lineage>
        <taxon>Bacteria</taxon>
        <taxon>Pseudomonadati</taxon>
        <taxon>Bacteroidota</taxon>
        <taxon>Flavobacteriia</taxon>
        <taxon>Flavobacteriales</taxon>
        <taxon>Flavobacteriaceae</taxon>
        <taxon>Flavobacterium</taxon>
    </lineage>
</organism>
<dbReference type="InterPro" id="IPR050194">
    <property type="entry name" value="Glycosyltransferase_grp1"/>
</dbReference>
<dbReference type="eggNOG" id="COG0438">
    <property type="taxonomic scope" value="Bacteria"/>
</dbReference>
<dbReference type="PANTHER" id="PTHR45947:SF3">
    <property type="entry name" value="SULFOQUINOVOSYL TRANSFERASE SQD2"/>
    <property type="match status" value="1"/>
</dbReference>
<dbReference type="GO" id="GO:0016757">
    <property type="term" value="F:glycosyltransferase activity"/>
    <property type="evidence" value="ECO:0007669"/>
    <property type="project" value="InterPro"/>
</dbReference>
<accession>H7FNJ6</accession>
<evidence type="ECO:0000259" key="1">
    <source>
        <dbReference type="Pfam" id="PF00534"/>
    </source>
</evidence>
<keyword evidence="4" id="KW-1185">Reference proteome</keyword>
<gene>
    <name evidence="3" type="ORF">HJ01_00667</name>
</gene>
<dbReference type="SUPFAM" id="SSF53756">
    <property type="entry name" value="UDP-Glycosyltransferase/glycogen phosphorylase"/>
    <property type="match status" value="1"/>
</dbReference>
<protein>
    <submittedName>
        <fullName evidence="3">Exopolysaccharide biosynthesis protein</fullName>
    </submittedName>
</protein>
<dbReference type="Pfam" id="PF00534">
    <property type="entry name" value="Glycos_transf_1"/>
    <property type="match status" value="1"/>
</dbReference>
<dbReference type="AlphaFoldDB" id="H7FNJ6"/>
<evidence type="ECO:0000259" key="2">
    <source>
        <dbReference type="Pfam" id="PF13439"/>
    </source>
</evidence>
<proteinExistence type="predicted"/>
<evidence type="ECO:0000313" key="4">
    <source>
        <dbReference type="Proteomes" id="UP000005566"/>
    </source>
</evidence>
<dbReference type="Gene3D" id="3.40.50.2000">
    <property type="entry name" value="Glycogen Phosphorylase B"/>
    <property type="match status" value="2"/>
</dbReference>
<feature type="domain" description="Glycosyltransferase subfamily 4-like N-terminal" evidence="2">
    <location>
        <begin position="43"/>
        <end position="151"/>
    </location>
</feature>